<keyword evidence="5" id="KW-1175">Viral attachment to host cell pilus</keyword>
<evidence type="ECO:0008006" key="9">
    <source>
        <dbReference type="Google" id="ProtNLM"/>
    </source>
</evidence>
<evidence type="ECO:0000256" key="6">
    <source>
        <dbReference type="ARBA" id="ARBA00023296"/>
    </source>
</evidence>
<dbReference type="InterPro" id="IPR005563">
    <property type="entry name" value="A_protein"/>
</dbReference>
<comment type="subcellular location">
    <subcellularLocation>
        <location evidence="1">Virion</location>
    </subcellularLocation>
</comment>
<sequence>MQNITFRQPGVMDSWSTTPGGVTTHVPVSATQVYIFRTQSGYTGKRQKGKPKPNHAYLLQSSRVHGDNAAEQLYSDGSKTGQSGPILSPTVGGLGFELLPAADYSGIASTALDRLNDRVRGNLDVSVDLAEAHKTKKMFNATERLVDLTKTFTKKFGVVKLASNAWLEYVYGIKPLVNTIFGCANENINIVLNSTSRFKARASGPIRPSKVRINTIWGFIDYPVINSSIKASISYGIDVRTDQFDLARWSTLNPVGIAYELMPFSFVADWVLNVGGYLRNMETYLLYANKFRGGYSTSLITGNLAFQLLDKNLSGNMVSQNSFHKGFVEFVSIQRSLLASYPVPTLPSFDVNMGSSRLLSAASLLGQMLRR</sequence>
<dbReference type="GO" id="GO:0039666">
    <property type="term" value="P:virion attachment to host cell pilus"/>
    <property type="evidence" value="ECO:0007669"/>
    <property type="project" value="UniProtKB-KW"/>
</dbReference>
<evidence type="ECO:0000256" key="1">
    <source>
        <dbReference type="ARBA" id="ARBA00004328"/>
    </source>
</evidence>
<organism evidence="8">
    <name type="scientific">Leviviridae sp</name>
    <dbReference type="NCBI Taxonomy" id="2027243"/>
    <lineage>
        <taxon>Viruses</taxon>
        <taxon>Riboviria</taxon>
        <taxon>Orthornavirae</taxon>
        <taxon>Lenarviricota</taxon>
        <taxon>Leviviricetes</taxon>
        <taxon>Norzivirales</taxon>
        <taxon>Fiersviridae</taxon>
    </lineage>
</organism>
<name>A0A514D6Q0_9VIRU</name>
<keyword evidence="2" id="KW-0945">Host-virus interaction</keyword>
<evidence type="ECO:0000256" key="2">
    <source>
        <dbReference type="ARBA" id="ARBA00022581"/>
    </source>
</evidence>
<dbReference type="GO" id="GO:0044423">
    <property type="term" value="C:virion component"/>
    <property type="evidence" value="ECO:0007669"/>
    <property type="project" value="UniProtKB-KW"/>
</dbReference>
<reference evidence="8" key="1">
    <citation type="submission" date="2019-05" db="EMBL/GenBank/DDBJ databases">
        <title>Metatranscriptomic reconstruction reveals RNA viruses with the potential to shape carbon cycling in soil.</title>
        <authorList>
            <person name="Starr E.P."/>
            <person name="Nuccio E."/>
            <person name="Pett-Ridge J."/>
            <person name="Banfield J.F."/>
            <person name="Firestone M.K."/>
        </authorList>
    </citation>
    <scope>NUCLEOTIDE SEQUENCE</scope>
    <source>
        <strain evidence="8">H1_Rhizo_26_FD_scaffold_573</strain>
    </source>
</reference>
<keyword evidence="6" id="KW-1160">Virus entry into host cell</keyword>
<proteinExistence type="inferred from homology"/>
<dbReference type="EMBL" id="MN034733">
    <property type="protein sequence ID" value="QDH89279.1"/>
    <property type="molecule type" value="Genomic_RNA"/>
</dbReference>
<comment type="similarity">
    <text evidence="7">Belongs to the Leviviricetes maturation protein family.</text>
</comment>
<protein>
    <recommendedName>
        <fullName evidence="9">Maturation</fullName>
    </recommendedName>
</protein>
<evidence type="ECO:0000256" key="7">
    <source>
        <dbReference type="ARBA" id="ARBA00035110"/>
    </source>
</evidence>
<evidence type="ECO:0000256" key="3">
    <source>
        <dbReference type="ARBA" id="ARBA00022804"/>
    </source>
</evidence>
<gene>
    <name evidence="8" type="ORF">H1Rhizo26FD573_000003</name>
</gene>
<keyword evidence="3" id="KW-1161">Viral attachment to host cell</keyword>
<accession>A0A514D6Q0</accession>
<evidence type="ECO:0000256" key="5">
    <source>
        <dbReference type="ARBA" id="ARBA00023104"/>
    </source>
</evidence>
<evidence type="ECO:0000313" key="8">
    <source>
        <dbReference type="EMBL" id="QDH89279.1"/>
    </source>
</evidence>
<dbReference type="Pfam" id="PF03863">
    <property type="entry name" value="Phage_mat-A"/>
    <property type="match status" value="1"/>
</dbReference>
<keyword evidence="4" id="KW-0946">Virion</keyword>
<evidence type="ECO:0000256" key="4">
    <source>
        <dbReference type="ARBA" id="ARBA00022844"/>
    </source>
</evidence>